<dbReference type="InterPro" id="IPR028964">
    <property type="entry name" value="Imm8"/>
</dbReference>
<reference evidence="1" key="1">
    <citation type="submission" date="2025-02" db="EMBL/GenBank/DDBJ databases">
        <title>Complete genome sequences of 52 Bacillus and Priestia strains isolated from West-African fermentations and 26 reference strains from the DSMZ collection.</title>
        <authorList>
            <person name="Wiedenbein E.S."/>
            <person name="Canoy T.S."/>
            <person name="Hui Y."/>
            <person name="Parkouda C."/>
            <person name="Dawende C."/>
            <person name="Ametefe E."/>
            <person name="Jespersen L."/>
            <person name="Nielsen D.S."/>
        </authorList>
    </citation>
    <scope>NUCLEOTIDE SEQUENCE</scope>
    <source>
        <strain evidence="1">PRO56</strain>
    </source>
</reference>
<name>A0AAX3RRG9_BACIU</name>
<sequence length="108" mass="12500">MLEIKALTKDYENWGEDADDFYVSFELDVGLPDIPGASDLFTFNIISPKRLDKILESTKIELGHGYLIMRDFNIKTVNSTVETIMNKCKDDDYDKYMNNLAQYFKLQG</sequence>
<dbReference type="Pfam" id="PF15586">
    <property type="entry name" value="Imm8"/>
    <property type="match status" value="1"/>
</dbReference>
<dbReference type="GeneID" id="76980457"/>
<accession>A0AAX3RRG9</accession>
<protein>
    <submittedName>
        <fullName evidence="1">Imm8 family immunity protein</fullName>
    </submittedName>
</protein>
<proteinExistence type="predicted"/>
<evidence type="ECO:0000313" key="1">
    <source>
        <dbReference type="EMBL" id="WEY85382.1"/>
    </source>
</evidence>
<dbReference type="EMBL" id="CP120576">
    <property type="protein sequence ID" value="WEY85382.1"/>
    <property type="molecule type" value="Genomic_DNA"/>
</dbReference>
<evidence type="ECO:0000313" key="2">
    <source>
        <dbReference type="Proteomes" id="UP001214898"/>
    </source>
</evidence>
<organism evidence="1 2">
    <name type="scientific">Bacillus subtilis</name>
    <dbReference type="NCBI Taxonomy" id="1423"/>
    <lineage>
        <taxon>Bacteria</taxon>
        <taxon>Bacillati</taxon>
        <taxon>Bacillota</taxon>
        <taxon>Bacilli</taxon>
        <taxon>Bacillales</taxon>
        <taxon>Bacillaceae</taxon>
        <taxon>Bacillus</taxon>
    </lineage>
</organism>
<dbReference type="Proteomes" id="UP001214898">
    <property type="component" value="Chromosome"/>
</dbReference>
<dbReference type="AlphaFoldDB" id="A0AAX3RRG9"/>
<dbReference type="RefSeq" id="WP_014481380.1">
    <property type="nucleotide sequence ID" value="NZ_BAABSX010000009.1"/>
</dbReference>
<gene>
    <name evidence="1" type="ORF">P5633_04010</name>
</gene>